<dbReference type="EC" id="2.5.1.55" evidence="9"/>
<comment type="caution">
    <text evidence="11">The sequence shown here is derived from an EMBL/GenBank/DDBJ whole genome shotgun (WGS) entry which is preliminary data.</text>
</comment>
<dbReference type="GO" id="GO:0008676">
    <property type="term" value="F:3-deoxy-8-phosphooctulonate synthase activity"/>
    <property type="evidence" value="ECO:0007669"/>
    <property type="project" value="UniProtKB-UniRule"/>
</dbReference>
<gene>
    <name evidence="9 11" type="primary">kdsA</name>
    <name evidence="11" type="ORF">F2Q65_02000</name>
</gene>
<evidence type="ECO:0000256" key="2">
    <source>
        <dbReference type="ARBA" id="ARBA00004756"/>
    </source>
</evidence>
<comment type="similarity">
    <text evidence="4 9">Belongs to the KdsA family.</text>
</comment>
<dbReference type="GO" id="GO:0019294">
    <property type="term" value="P:keto-3-deoxy-D-manno-octulosonic acid biosynthetic process"/>
    <property type="evidence" value="ECO:0007669"/>
    <property type="project" value="UniProtKB-UniRule"/>
</dbReference>
<evidence type="ECO:0000256" key="5">
    <source>
        <dbReference type="ARBA" id="ARBA00022490"/>
    </source>
</evidence>
<dbReference type="HAMAP" id="MF_00056">
    <property type="entry name" value="KDO8P_synth"/>
    <property type="match status" value="1"/>
</dbReference>
<dbReference type="NCBIfam" id="NF003543">
    <property type="entry name" value="PRK05198.1"/>
    <property type="match status" value="1"/>
</dbReference>
<dbReference type="InterPro" id="IPR006269">
    <property type="entry name" value="KDO8P_synthase"/>
</dbReference>
<evidence type="ECO:0000256" key="8">
    <source>
        <dbReference type="ARBA" id="ARBA00049112"/>
    </source>
</evidence>
<reference evidence="11 12" key="1">
    <citation type="submission" date="2019-09" db="EMBL/GenBank/DDBJ databases">
        <title>Whole-genome sequence of the purple sulfur bacterium Thiohalocapsa marina DSM 19078.</title>
        <authorList>
            <person name="Kyndt J.A."/>
            <person name="Meyer T.E."/>
        </authorList>
    </citation>
    <scope>NUCLEOTIDE SEQUENCE [LARGE SCALE GENOMIC DNA]</scope>
    <source>
        <strain evidence="11 12">DSM 19078</strain>
    </source>
</reference>
<name>A0A5M8FU94_9GAMM</name>
<dbReference type="RefSeq" id="WP_150089886.1">
    <property type="nucleotide sequence ID" value="NZ_VWXX01000002.1"/>
</dbReference>
<dbReference type="UniPathway" id="UPA00030"/>
<evidence type="ECO:0000256" key="6">
    <source>
        <dbReference type="ARBA" id="ARBA00022679"/>
    </source>
</evidence>
<comment type="pathway">
    <text evidence="2">Bacterial outer membrane biogenesis; lipopolysaccharide biosynthesis.</text>
</comment>
<dbReference type="InterPro" id="IPR013785">
    <property type="entry name" value="Aldolase_TIM"/>
</dbReference>
<dbReference type="OrthoDB" id="9776934at2"/>
<dbReference type="InterPro" id="IPR006218">
    <property type="entry name" value="DAHP1/KDSA"/>
</dbReference>
<dbReference type="PANTHER" id="PTHR21057">
    <property type="entry name" value="PHOSPHO-2-DEHYDRO-3-DEOXYHEPTONATE ALDOLASE"/>
    <property type="match status" value="1"/>
</dbReference>
<evidence type="ECO:0000256" key="7">
    <source>
        <dbReference type="ARBA" id="ARBA00022985"/>
    </source>
</evidence>
<accession>A0A5M8FU94</accession>
<evidence type="ECO:0000256" key="4">
    <source>
        <dbReference type="ARBA" id="ARBA00010499"/>
    </source>
</evidence>
<comment type="subcellular location">
    <subcellularLocation>
        <location evidence="1 9">Cytoplasm</location>
    </subcellularLocation>
</comment>
<dbReference type="NCBIfam" id="TIGR01362">
    <property type="entry name" value="KDO8P_synth"/>
    <property type="match status" value="1"/>
</dbReference>
<evidence type="ECO:0000313" key="12">
    <source>
        <dbReference type="Proteomes" id="UP000322981"/>
    </source>
</evidence>
<dbReference type="SUPFAM" id="SSF51569">
    <property type="entry name" value="Aldolase"/>
    <property type="match status" value="1"/>
</dbReference>
<dbReference type="Pfam" id="PF00793">
    <property type="entry name" value="DAHP_synth_1"/>
    <property type="match status" value="1"/>
</dbReference>
<dbReference type="Proteomes" id="UP000322981">
    <property type="component" value="Unassembled WGS sequence"/>
</dbReference>
<organism evidence="11 12">
    <name type="scientific">Thiohalocapsa marina</name>
    <dbReference type="NCBI Taxonomy" id="424902"/>
    <lineage>
        <taxon>Bacteria</taxon>
        <taxon>Pseudomonadati</taxon>
        <taxon>Pseudomonadota</taxon>
        <taxon>Gammaproteobacteria</taxon>
        <taxon>Chromatiales</taxon>
        <taxon>Chromatiaceae</taxon>
        <taxon>Thiohalocapsa</taxon>
    </lineage>
</organism>
<keyword evidence="6 9" id="KW-0808">Transferase</keyword>
<feature type="domain" description="DAHP synthetase I/KDSA" evidence="10">
    <location>
        <begin position="5"/>
        <end position="272"/>
    </location>
</feature>
<dbReference type="Gene3D" id="3.20.20.70">
    <property type="entry name" value="Aldolase class I"/>
    <property type="match status" value="1"/>
</dbReference>
<keyword evidence="7 9" id="KW-0448">Lipopolysaccharide biosynthesis</keyword>
<evidence type="ECO:0000313" key="11">
    <source>
        <dbReference type="EMBL" id="KAA6187319.1"/>
    </source>
</evidence>
<keyword evidence="12" id="KW-1185">Reference proteome</keyword>
<dbReference type="GO" id="GO:0005737">
    <property type="term" value="C:cytoplasm"/>
    <property type="evidence" value="ECO:0007669"/>
    <property type="project" value="UniProtKB-SubCell"/>
</dbReference>
<keyword evidence="5 9" id="KW-0963">Cytoplasm</keyword>
<comment type="catalytic activity">
    <reaction evidence="8 9">
        <text>D-arabinose 5-phosphate + phosphoenolpyruvate + H2O = 3-deoxy-alpha-D-manno-2-octulosonate-8-phosphate + phosphate</text>
        <dbReference type="Rhea" id="RHEA:14053"/>
        <dbReference type="ChEBI" id="CHEBI:15377"/>
        <dbReference type="ChEBI" id="CHEBI:43474"/>
        <dbReference type="ChEBI" id="CHEBI:57693"/>
        <dbReference type="ChEBI" id="CHEBI:58702"/>
        <dbReference type="ChEBI" id="CHEBI:85985"/>
        <dbReference type="EC" id="2.5.1.55"/>
    </reaction>
</comment>
<dbReference type="EMBL" id="VWXX01000002">
    <property type="protein sequence ID" value="KAA6187319.1"/>
    <property type="molecule type" value="Genomic_DNA"/>
</dbReference>
<evidence type="ECO:0000259" key="10">
    <source>
        <dbReference type="Pfam" id="PF00793"/>
    </source>
</evidence>
<proteinExistence type="inferred from homology"/>
<evidence type="ECO:0000256" key="3">
    <source>
        <dbReference type="ARBA" id="ARBA00004845"/>
    </source>
</evidence>
<comment type="pathway">
    <text evidence="3 9">Carbohydrate biosynthesis; 3-deoxy-D-manno-octulosonate biosynthesis; 3-deoxy-D-manno-octulosonate from D-ribulose 5-phosphate: step 2/3.</text>
</comment>
<evidence type="ECO:0000256" key="9">
    <source>
        <dbReference type="HAMAP-Rule" id="MF_00056"/>
    </source>
</evidence>
<sequence>MKHIQITDQIRIGNDLPLVLQAGPCQIESREHALMLAREIAAIAADLGIPYIFKASFDKANRSSLGGRRGVGLAQGLEILVAVRDSVGCPVLTDVHTEAQCRPVAEVVDMLQIPAFLCRQTDFVLAVGAAAAEYGRAVNVKKGQFLAPWDMRNVVDKLESTGCNKLALVERGVTFGYGNLVVDPRSLYEMAKTGYPVVMDATHAVQMPGALGNASGGKREYVPVIARAAVGVGIGALFLEVHDDPDNAASDGPNSVRLDQLPALLRTLKAIDRAAKGH</sequence>
<dbReference type="UniPathway" id="UPA00357">
    <property type="reaction ID" value="UER00474"/>
</dbReference>
<dbReference type="AlphaFoldDB" id="A0A5M8FU94"/>
<protein>
    <recommendedName>
        <fullName evidence="9">2-dehydro-3-deoxyphosphooctonate aldolase</fullName>
        <ecNumber evidence="9">2.5.1.55</ecNumber>
    </recommendedName>
    <alternativeName>
        <fullName evidence="9">3-deoxy-D-manno-octulosonic acid 8-phosphate synthase</fullName>
    </alternativeName>
    <alternativeName>
        <fullName evidence="9">KDO-8-phosphate synthase</fullName>
        <shortName evidence="9">KDO 8-P synthase</shortName>
        <shortName evidence="9">KDOPS</shortName>
    </alternativeName>
    <alternativeName>
        <fullName evidence="9">Phospho-2-dehydro-3-deoxyoctonate aldolase</fullName>
    </alternativeName>
</protein>
<evidence type="ECO:0000256" key="1">
    <source>
        <dbReference type="ARBA" id="ARBA00004496"/>
    </source>
</evidence>